<name>A0A8S5UMA0_9CAUD</name>
<proteinExistence type="predicted"/>
<protein>
    <submittedName>
        <fullName evidence="1">Uncharacterized protein</fullName>
    </submittedName>
</protein>
<organism evidence="1">
    <name type="scientific">Myoviridae sp. ctCo31</name>
    <dbReference type="NCBI Taxonomy" id="2825053"/>
    <lineage>
        <taxon>Viruses</taxon>
        <taxon>Duplodnaviria</taxon>
        <taxon>Heunggongvirae</taxon>
        <taxon>Uroviricota</taxon>
        <taxon>Caudoviricetes</taxon>
    </lineage>
</organism>
<accession>A0A8S5UMA0</accession>
<sequence length="37" mass="4256">MILSLSKVRILFPFTFRSIPSFLNKISLEFCLPAKVV</sequence>
<reference evidence="1" key="1">
    <citation type="journal article" date="2021" name="Proc. Natl. Acad. Sci. U.S.A.">
        <title>A Catalog of Tens of Thousands of Viruses from Human Metagenomes Reveals Hidden Associations with Chronic Diseases.</title>
        <authorList>
            <person name="Tisza M.J."/>
            <person name="Buck C.B."/>
        </authorList>
    </citation>
    <scope>NUCLEOTIDE SEQUENCE</scope>
    <source>
        <strain evidence="1">CtCo31</strain>
    </source>
</reference>
<dbReference type="EMBL" id="BK016109">
    <property type="protein sequence ID" value="DAF95608.1"/>
    <property type="molecule type" value="Genomic_DNA"/>
</dbReference>
<evidence type="ECO:0000313" key="1">
    <source>
        <dbReference type="EMBL" id="DAF95608.1"/>
    </source>
</evidence>